<dbReference type="InterPro" id="IPR002481">
    <property type="entry name" value="FUR"/>
</dbReference>
<dbReference type="EMBL" id="PJKA01000003">
    <property type="protein sequence ID" value="PNC19811.1"/>
    <property type="molecule type" value="Genomic_DNA"/>
</dbReference>
<dbReference type="InterPro" id="IPR036388">
    <property type="entry name" value="WH-like_DNA-bd_sf"/>
</dbReference>
<dbReference type="GO" id="GO:0003700">
    <property type="term" value="F:DNA-binding transcription factor activity"/>
    <property type="evidence" value="ECO:0007669"/>
    <property type="project" value="InterPro"/>
</dbReference>
<dbReference type="AlphaFoldDB" id="A0A2N8HGC9"/>
<dbReference type="Gene3D" id="1.10.10.10">
    <property type="entry name" value="Winged helix-like DNA-binding domain superfamily/Winged helix DNA-binding domain"/>
    <property type="match status" value="1"/>
</dbReference>
<protein>
    <submittedName>
        <fullName evidence="1">Transcriptional repressor</fullName>
    </submittedName>
</protein>
<accession>A0A2N8HGC9</accession>
<dbReference type="Pfam" id="PF01475">
    <property type="entry name" value="FUR"/>
    <property type="match status" value="1"/>
</dbReference>
<name>A0A2N8HGC9_9BACT</name>
<sequence length="146" mass="16520">MNPKTDSKQAVRSTSTLPVISGLRLTKQRQEVYQVLLEQRDHPTANEVYHRVRKKLPSISLATVYNCLEALVEHGLVNQVNFERSSSRFCPNLVDHGHFQDTRTGCIYDITIKEGVDLKEFINLPDDVCVEEAQITLRGSIITPQG</sequence>
<organism evidence="1 2">
    <name type="scientific">Akkermansia muciniphila</name>
    <dbReference type="NCBI Taxonomy" id="239935"/>
    <lineage>
        <taxon>Bacteria</taxon>
        <taxon>Pseudomonadati</taxon>
        <taxon>Verrucomicrobiota</taxon>
        <taxon>Verrucomicrobiia</taxon>
        <taxon>Verrucomicrobiales</taxon>
        <taxon>Akkermansiaceae</taxon>
        <taxon>Akkermansia</taxon>
    </lineage>
</organism>
<gene>
    <name evidence="1" type="ORF">CXU22_02020</name>
</gene>
<evidence type="ECO:0000313" key="1">
    <source>
        <dbReference type="EMBL" id="PNC19811.1"/>
    </source>
</evidence>
<evidence type="ECO:0000313" key="2">
    <source>
        <dbReference type="Proteomes" id="UP000236000"/>
    </source>
</evidence>
<dbReference type="InterPro" id="IPR036390">
    <property type="entry name" value="WH_DNA-bd_sf"/>
</dbReference>
<dbReference type="GO" id="GO:0008270">
    <property type="term" value="F:zinc ion binding"/>
    <property type="evidence" value="ECO:0007669"/>
    <property type="project" value="TreeGrafter"/>
</dbReference>
<dbReference type="Proteomes" id="UP000236000">
    <property type="component" value="Unassembled WGS sequence"/>
</dbReference>
<dbReference type="RefSeq" id="WP_102712035.1">
    <property type="nucleotide sequence ID" value="NZ_CABMLK010000002.1"/>
</dbReference>
<reference evidence="1 2" key="1">
    <citation type="journal article" date="2017" name="BMC Genomics">
        <title>Genome sequencing of 39 Akkermansia muciniphila isolates reveals its population structure, genomic and functional diverisity, and global distribution in mammalian gut microbiotas.</title>
        <authorList>
            <person name="Guo X."/>
            <person name="Li S."/>
            <person name="Zhang J."/>
            <person name="Wu F."/>
            <person name="Li X."/>
            <person name="Wu D."/>
            <person name="Zhang M."/>
            <person name="Ou Z."/>
            <person name="Jie Z."/>
            <person name="Yan Q."/>
            <person name="Li P."/>
            <person name="Yi J."/>
            <person name="Peng Y."/>
        </authorList>
    </citation>
    <scope>NUCLEOTIDE SEQUENCE [LARGE SCALE GENOMIC DNA]</scope>
    <source>
        <strain evidence="1 2">GP24</strain>
    </source>
</reference>
<proteinExistence type="predicted"/>
<dbReference type="SUPFAM" id="SSF46785">
    <property type="entry name" value="Winged helix' DNA-binding domain"/>
    <property type="match status" value="1"/>
</dbReference>
<comment type="caution">
    <text evidence="1">The sequence shown here is derived from an EMBL/GenBank/DDBJ whole genome shotgun (WGS) entry which is preliminary data.</text>
</comment>
<dbReference type="PANTHER" id="PTHR33202:SF7">
    <property type="entry name" value="FERRIC UPTAKE REGULATION PROTEIN"/>
    <property type="match status" value="1"/>
</dbReference>
<dbReference type="GO" id="GO:1900376">
    <property type="term" value="P:regulation of secondary metabolite biosynthetic process"/>
    <property type="evidence" value="ECO:0007669"/>
    <property type="project" value="TreeGrafter"/>
</dbReference>
<dbReference type="PANTHER" id="PTHR33202">
    <property type="entry name" value="ZINC UPTAKE REGULATION PROTEIN"/>
    <property type="match status" value="1"/>
</dbReference>
<dbReference type="GO" id="GO:0000976">
    <property type="term" value="F:transcription cis-regulatory region binding"/>
    <property type="evidence" value="ECO:0007669"/>
    <property type="project" value="TreeGrafter"/>
</dbReference>
<dbReference type="CDD" id="cd07153">
    <property type="entry name" value="Fur_like"/>
    <property type="match status" value="1"/>
</dbReference>
<dbReference type="OrthoDB" id="8659436at2"/>
<dbReference type="GO" id="GO:0045892">
    <property type="term" value="P:negative regulation of DNA-templated transcription"/>
    <property type="evidence" value="ECO:0007669"/>
    <property type="project" value="TreeGrafter"/>
</dbReference>